<dbReference type="InterPro" id="IPR036038">
    <property type="entry name" value="Aminotransferase-like"/>
</dbReference>
<evidence type="ECO:0000313" key="3">
    <source>
        <dbReference type="Proteomes" id="UP001595526"/>
    </source>
</evidence>
<dbReference type="EMBL" id="JBHRTA010000022">
    <property type="protein sequence ID" value="MFC3197520.1"/>
    <property type="molecule type" value="Genomic_DNA"/>
</dbReference>
<accession>A0ABV7JHE8</accession>
<dbReference type="InterPro" id="IPR043131">
    <property type="entry name" value="BCAT-like_N"/>
</dbReference>
<dbReference type="Gene3D" id="3.20.10.10">
    <property type="entry name" value="D-amino Acid Aminotransferase, subunit A, domain 2"/>
    <property type="match status" value="1"/>
</dbReference>
<dbReference type="Gene3D" id="3.30.470.10">
    <property type="match status" value="1"/>
</dbReference>
<dbReference type="RefSeq" id="WP_379021272.1">
    <property type="nucleotide sequence ID" value="NZ_JBHRTA010000022.1"/>
</dbReference>
<dbReference type="Proteomes" id="UP001595526">
    <property type="component" value="Unassembled WGS sequence"/>
</dbReference>
<dbReference type="PANTHER" id="PTHR42743:SF10">
    <property type="entry name" value="D-ALANINE AMINOTRANSFERASE"/>
    <property type="match status" value="1"/>
</dbReference>
<dbReference type="InterPro" id="IPR050571">
    <property type="entry name" value="Class-IV_PLP-Dep_Aminotrnsfr"/>
</dbReference>
<comment type="caution">
    <text evidence="2">The sequence shown here is derived from an EMBL/GenBank/DDBJ whole genome shotgun (WGS) entry which is preliminary data.</text>
</comment>
<comment type="similarity">
    <text evidence="1">Belongs to the class-IV pyridoxal-phosphate-dependent aminotransferase family.</text>
</comment>
<name>A0ABV7JHE8_9SPHI</name>
<dbReference type="Pfam" id="PF01063">
    <property type="entry name" value="Aminotran_4"/>
    <property type="match status" value="1"/>
</dbReference>
<keyword evidence="3" id="KW-1185">Reference proteome</keyword>
<dbReference type="GO" id="GO:0008483">
    <property type="term" value="F:transaminase activity"/>
    <property type="evidence" value="ECO:0007669"/>
    <property type="project" value="UniProtKB-KW"/>
</dbReference>
<reference evidence="3" key="1">
    <citation type="journal article" date="2019" name="Int. J. Syst. Evol. Microbiol.">
        <title>The Global Catalogue of Microorganisms (GCM) 10K type strain sequencing project: providing services to taxonomists for standard genome sequencing and annotation.</title>
        <authorList>
            <consortium name="The Broad Institute Genomics Platform"/>
            <consortium name="The Broad Institute Genome Sequencing Center for Infectious Disease"/>
            <person name="Wu L."/>
            <person name="Ma J."/>
        </authorList>
    </citation>
    <scope>NUCLEOTIDE SEQUENCE [LARGE SCALE GENOMIC DNA]</scope>
    <source>
        <strain evidence="3">KCTC 52416</strain>
    </source>
</reference>
<keyword evidence="2" id="KW-0808">Transferase</keyword>
<organism evidence="2 3">
    <name type="scientific">Parapedobacter deserti</name>
    <dbReference type="NCBI Taxonomy" id="1912957"/>
    <lineage>
        <taxon>Bacteria</taxon>
        <taxon>Pseudomonadati</taxon>
        <taxon>Bacteroidota</taxon>
        <taxon>Sphingobacteriia</taxon>
        <taxon>Sphingobacteriales</taxon>
        <taxon>Sphingobacteriaceae</taxon>
        <taxon>Parapedobacter</taxon>
    </lineage>
</organism>
<dbReference type="PANTHER" id="PTHR42743">
    <property type="entry name" value="AMINO-ACID AMINOTRANSFERASE"/>
    <property type="match status" value="1"/>
</dbReference>
<evidence type="ECO:0000313" key="2">
    <source>
        <dbReference type="EMBL" id="MFC3197520.1"/>
    </source>
</evidence>
<sequence>MNKTYPKEVFFNGEWLPSQAAAVSVFDRGFMLGDGIYEVIPVYGRQPFTMEAHLGRLREGLHAVGIHYTANGLLDRVKEAVERAECADGLVYIQVTRGVAPRTHYFPEGVEPTVLLYAYPFNFEGFEKKLVDVVLSPDLRWHRCDIKSISLMANVLANNAARQAGVVENVFEREGWITEGSHTSVFLVHNGTIYTHPKGQHILPGITRDIVISIARETGIPVREEAFAVADLPRVEEAFLTGTTMQVTAIGGIWINGRKSVVSTDRGPVTRRIQEAFIKQTNSL</sequence>
<protein>
    <submittedName>
        <fullName evidence="2">Aminotransferase class IV</fullName>
    </submittedName>
</protein>
<dbReference type="SUPFAM" id="SSF56752">
    <property type="entry name" value="D-aminoacid aminotransferase-like PLP-dependent enzymes"/>
    <property type="match status" value="1"/>
</dbReference>
<keyword evidence="2" id="KW-0032">Aminotransferase</keyword>
<dbReference type="InterPro" id="IPR043132">
    <property type="entry name" value="BCAT-like_C"/>
</dbReference>
<dbReference type="InterPro" id="IPR001544">
    <property type="entry name" value="Aminotrans_IV"/>
</dbReference>
<evidence type="ECO:0000256" key="1">
    <source>
        <dbReference type="ARBA" id="ARBA00009320"/>
    </source>
</evidence>
<proteinExistence type="inferred from homology"/>
<gene>
    <name evidence="2" type="ORF">ACFOET_07830</name>
</gene>